<name>A0A0B6ZMB6_9EUPU</name>
<feature type="non-terminal residue" evidence="3">
    <location>
        <position position="1"/>
    </location>
</feature>
<evidence type="ECO:0000313" key="2">
    <source>
        <dbReference type="EMBL" id="CEK69526.1"/>
    </source>
</evidence>
<dbReference type="AlphaFoldDB" id="A0A0B6ZMB6"/>
<feature type="compositionally biased region" description="Polar residues" evidence="1">
    <location>
        <begin position="17"/>
        <end position="29"/>
    </location>
</feature>
<proteinExistence type="predicted"/>
<evidence type="ECO:0000256" key="1">
    <source>
        <dbReference type="SAM" id="MobiDB-lite"/>
    </source>
</evidence>
<sequence>QNSKHLLQSRLAVPSIEKQTSTEQQTMMSSRVSTIRNAFARLLDMSGIRRQTYMTKCLVSEVSKDCANINYSM</sequence>
<organism evidence="3">
    <name type="scientific">Arion vulgaris</name>
    <dbReference type="NCBI Taxonomy" id="1028688"/>
    <lineage>
        <taxon>Eukaryota</taxon>
        <taxon>Metazoa</taxon>
        <taxon>Spiralia</taxon>
        <taxon>Lophotrochozoa</taxon>
        <taxon>Mollusca</taxon>
        <taxon>Gastropoda</taxon>
        <taxon>Heterobranchia</taxon>
        <taxon>Euthyneura</taxon>
        <taxon>Panpulmonata</taxon>
        <taxon>Eupulmonata</taxon>
        <taxon>Stylommatophora</taxon>
        <taxon>Helicina</taxon>
        <taxon>Arionoidea</taxon>
        <taxon>Arionidae</taxon>
        <taxon>Arion</taxon>
    </lineage>
</organism>
<dbReference type="EMBL" id="HACG01022661">
    <property type="protein sequence ID" value="CEK69526.1"/>
    <property type="molecule type" value="Transcribed_RNA"/>
</dbReference>
<reference evidence="3" key="1">
    <citation type="submission" date="2014-12" db="EMBL/GenBank/DDBJ databases">
        <title>Insight into the proteome of Arion vulgaris.</title>
        <authorList>
            <person name="Aradska J."/>
            <person name="Bulat T."/>
            <person name="Smidak R."/>
            <person name="Sarate P."/>
            <person name="Gangsoo J."/>
            <person name="Sialana F."/>
            <person name="Bilban M."/>
            <person name="Lubec G."/>
        </authorList>
    </citation>
    <scope>NUCLEOTIDE SEQUENCE</scope>
    <source>
        <tissue evidence="3">Skin</tissue>
    </source>
</reference>
<gene>
    <name evidence="3" type="primary">ORF70544</name>
    <name evidence="2" type="synonym">ORF70543</name>
</gene>
<feature type="region of interest" description="Disordered" evidence="1">
    <location>
        <begin position="1"/>
        <end position="29"/>
    </location>
</feature>
<evidence type="ECO:0000313" key="3">
    <source>
        <dbReference type="EMBL" id="CEK69527.1"/>
    </source>
</evidence>
<dbReference type="EMBL" id="HACG01022662">
    <property type="protein sequence ID" value="CEK69527.1"/>
    <property type="molecule type" value="Transcribed_RNA"/>
</dbReference>
<protein>
    <submittedName>
        <fullName evidence="3">Uncharacterized protein</fullName>
    </submittedName>
</protein>
<accession>A0A0B6ZMB6</accession>